<evidence type="ECO:0000313" key="2">
    <source>
        <dbReference type="EMBL" id="RAQ29973.1"/>
    </source>
</evidence>
<keyword evidence="2" id="KW-0808">Transferase</keyword>
<protein>
    <submittedName>
        <fullName evidence="2">GNAT family N-acetyltransferase</fullName>
    </submittedName>
</protein>
<keyword evidence="3" id="KW-1185">Reference proteome</keyword>
<dbReference type="Proteomes" id="UP000249377">
    <property type="component" value="Unassembled WGS sequence"/>
</dbReference>
<dbReference type="EMBL" id="QLYR01000001">
    <property type="protein sequence ID" value="RAQ29973.1"/>
    <property type="molecule type" value="Genomic_DNA"/>
</dbReference>
<comment type="caution">
    <text evidence="2">The sequence shown here is derived from an EMBL/GenBank/DDBJ whole genome shotgun (WGS) entry which is preliminary data.</text>
</comment>
<dbReference type="RefSeq" id="WP_112331169.1">
    <property type="nucleotide sequence ID" value="NZ_JADPHD010000001.1"/>
</dbReference>
<dbReference type="Pfam" id="PF00583">
    <property type="entry name" value="Acetyltransf_1"/>
    <property type="match status" value="1"/>
</dbReference>
<dbReference type="InterPro" id="IPR016181">
    <property type="entry name" value="Acyl_CoA_acyltransferase"/>
</dbReference>
<dbReference type="PANTHER" id="PTHR43138:SF1">
    <property type="entry name" value="N-ACETYLTRANSFERASE ACA1"/>
    <property type="match status" value="1"/>
</dbReference>
<dbReference type="InterPro" id="IPR052742">
    <property type="entry name" value="Mito_N-acetyltransferase"/>
</dbReference>
<proteinExistence type="predicted"/>
<dbReference type="CDD" id="cd04301">
    <property type="entry name" value="NAT_SF"/>
    <property type="match status" value="1"/>
</dbReference>
<dbReference type="SUPFAM" id="SSF55729">
    <property type="entry name" value="Acyl-CoA N-acyltransferases (Nat)"/>
    <property type="match status" value="1"/>
</dbReference>
<name>A0A328UK99_9FIRM</name>
<evidence type="ECO:0000259" key="1">
    <source>
        <dbReference type="PROSITE" id="PS51186"/>
    </source>
</evidence>
<reference evidence="2 3" key="1">
    <citation type="submission" date="2018-06" db="EMBL/GenBank/DDBJ databases">
        <title>Noncontiguous genome sequence of Ruminococcaceae bacterium ASD2818.</title>
        <authorList>
            <person name="Chaplin A.V."/>
            <person name="Sokolova S.R."/>
            <person name="Kochetkova T.O."/>
            <person name="Goltsov A.Y."/>
            <person name="Trofimov D.Y."/>
            <person name="Efimov B.A."/>
        </authorList>
    </citation>
    <scope>NUCLEOTIDE SEQUENCE [LARGE SCALE GENOMIC DNA]</scope>
    <source>
        <strain evidence="2 3">ASD2818</strain>
    </source>
</reference>
<dbReference type="PANTHER" id="PTHR43138">
    <property type="entry name" value="ACETYLTRANSFERASE, GNAT FAMILY"/>
    <property type="match status" value="1"/>
</dbReference>
<dbReference type="Gene3D" id="3.40.630.30">
    <property type="match status" value="1"/>
</dbReference>
<evidence type="ECO:0000313" key="3">
    <source>
        <dbReference type="Proteomes" id="UP000249377"/>
    </source>
</evidence>
<dbReference type="PROSITE" id="PS51186">
    <property type="entry name" value="GNAT"/>
    <property type="match status" value="1"/>
</dbReference>
<sequence length="169" mass="18779">MAEVILRAYERRDAAGAVKIWNDITRTGNAFPGEIEYTAESINSLFQEQTRTVCALLDEQVAGFYILHPNNIGRCAHIANASYGVSHAVRGHGIGRRLVLHSLTTARECGFRGLQFNAVVASNTRAVTLYESCGFQRIGKIPGGYHTKSGGYEDIYIYFYNLVNENQNE</sequence>
<organism evidence="2 3">
    <name type="scientific">Hydrogeniiclostridium mannosilyticum</name>
    <dbReference type="NCBI Taxonomy" id="2764322"/>
    <lineage>
        <taxon>Bacteria</taxon>
        <taxon>Bacillati</taxon>
        <taxon>Bacillota</taxon>
        <taxon>Clostridia</taxon>
        <taxon>Eubacteriales</taxon>
        <taxon>Acutalibacteraceae</taxon>
        <taxon>Hydrogeniiclostridium</taxon>
    </lineage>
</organism>
<feature type="domain" description="N-acetyltransferase" evidence="1">
    <location>
        <begin position="4"/>
        <end position="158"/>
    </location>
</feature>
<dbReference type="GO" id="GO:0016747">
    <property type="term" value="F:acyltransferase activity, transferring groups other than amino-acyl groups"/>
    <property type="evidence" value="ECO:0007669"/>
    <property type="project" value="InterPro"/>
</dbReference>
<dbReference type="InterPro" id="IPR000182">
    <property type="entry name" value="GNAT_dom"/>
</dbReference>
<gene>
    <name evidence="2" type="ORF">DPQ25_00160</name>
</gene>
<dbReference type="AlphaFoldDB" id="A0A328UK99"/>
<accession>A0A328UK99</accession>